<dbReference type="InterPro" id="IPR021497">
    <property type="entry name" value="GTA_holin_3TM"/>
</dbReference>
<dbReference type="AlphaFoldDB" id="A0A6C0RGM5"/>
<dbReference type="Pfam" id="PF11351">
    <property type="entry name" value="GTA_holin_3TM"/>
    <property type="match status" value="1"/>
</dbReference>
<evidence type="ECO:0000313" key="3">
    <source>
        <dbReference type="Proteomes" id="UP000474630"/>
    </source>
</evidence>
<protein>
    <recommendedName>
        <fullName evidence="4">Holin of 3TMs, for gene-transfer release</fullName>
    </recommendedName>
</protein>
<accession>A0A6C0RGM5</accession>
<organism evidence="2 3">
    <name type="scientific">Draconibacterium halophilum</name>
    <dbReference type="NCBI Taxonomy" id="2706887"/>
    <lineage>
        <taxon>Bacteria</taxon>
        <taxon>Pseudomonadati</taxon>
        <taxon>Bacteroidota</taxon>
        <taxon>Bacteroidia</taxon>
        <taxon>Marinilabiliales</taxon>
        <taxon>Prolixibacteraceae</taxon>
        <taxon>Draconibacterium</taxon>
    </lineage>
</organism>
<keyword evidence="1" id="KW-0472">Membrane</keyword>
<feature type="transmembrane region" description="Helical" evidence="1">
    <location>
        <begin position="123"/>
        <end position="141"/>
    </location>
</feature>
<dbReference type="EMBL" id="CP048409">
    <property type="protein sequence ID" value="QIA08825.1"/>
    <property type="molecule type" value="Genomic_DNA"/>
</dbReference>
<keyword evidence="1" id="KW-1133">Transmembrane helix</keyword>
<evidence type="ECO:0000256" key="1">
    <source>
        <dbReference type="SAM" id="Phobius"/>
    </source>
</evidence>
<sequence length="177" mass="20034">MQFKFLSKLFGGSATDFVDSLTNSIDEFTLSKEEKNEFKLKLQENMLKLDQSAEETYRDELSARTEIIKAELAQGDKYTKRARPTIIYVGLIFIFLVHVVLPFIAFFTKNLEYDANKMILPEAFWWAWGAVVGIYGTGRTFEKFGISNKITQAMTGSGASKANQKVKDTFNNQNAVG</sequence>
<gene>
    <name evidence="2" type="ORF">G0Q07_14340</name>
</gene>
<keyword evidence="3" id="KW-1185">Reference proteome</keyword>
<proteinExistence type="predicted"/>
<reference evidence="2 3" key="1">
    <citation type="submission" date="2020-02" db="EMBL/GenBank/DDBJ databases">
        <title>Genome sequencing for Draconibacterium sp. strain M1.</title>
        <authorList>
            <person name="Park S.-J."/>
        </authorList>
    </citation>
    <scope>NUCLEOTIDE SEQUENCE [LARGE SCALE GENOMIC DNA]</scope>
    <source>
        <strain evidence="2 3">M1</strain>
    </source>
</reference>
<evidence type="ECO:0008006" key="4">
    <source>
        <dbReference type="Google" id="ProtNLM"/>
    </source>
</evidence>
<evidence type="ECO:0000313" key="2">
    <source>
        <dbReference type="EMBL" id="QIA08825.1"/>
    </source>
</evidence>
<dbReference type="KEGG" id="drc:G0Q07_14340"/>
<name>A0A6C0RGM5_9BACT</name>
<keyword evidence="1" id="KW-0812">Transmembrane</keyword>
<dbReference type="RefSeq" id="WP_163347305.1">
    <property type="nucleotide sequence ID" value="NZ_CP048409.1"/>
</dbReference>
<dbReference type="Proteomes" id="UP000474630">
    <property type="component" value="Chromosome"/>
</dbReference>
<feature type="transmembrane region" description="Helical" evidence="1">
    <location>
        <begin position="86"/>
        <end position="108"/>
    </location>
</feature>